<feature type="compositionally biased region" description="Low complexity" evidence="1">
    <location>
        <begin position="53"/>
        <end position="64"/>
    </location>
</feature>
<comment type="caution">
    <text evidence="3">The sequence shown here is derived from an EMBL/GenBank/DDBJ whole genome shotgun (WGS) entry which is preliminary data.</text>
</comment>
<proteinExistence type="predicted"/>
<reference evidence="3 4" key="1">
    <citation type="submission" date="2018-01" db="EMBL/GenBank/DDBJ databases">
        <title>Lactibacter flavus gen. nov., sp. nov., a novel bacterium of the family Propionibacteriaceae isolated from raw milk and dairy products.</title>
        <authorList>
            <person name="Wenning M."/>
            <person name="Breitenwieser F."/>
            <person name="Huptas C."/>
            <person name="von Neubeck M."/>
            <person name="Busse H.-J."/>
            <person name="Scherer S."/>
        </authorList>
    </citation>
    <scope>NUCLEOTIDE SEQUENCE [LARGE SCALE GENOMIC DNA]</scope>
    <source>
        <strain evidence="3 4">VG341</strain>
    </source>
</reference>
<gene>
    <name evidence="3" type="ORF">C1706_11550</name>
</gene>
<feature type="region of interest" description="Disordered" evidence="1">
    <location>
        <begin position="670"/>
        <end position="738"/>
    </location>
</feature>
<accession>A0A4Q2EFY0</accession>
<organism evidence="3 4">
    <name type="scientific">Propioniciclava flava</name>
    <dbReference type="NCBI Taxonomy" id="2072026"/>
    <lineage>
        <taxon>Bacteria</taxon>
        <taxon>Bacillati</taxon>
        <taxon>Actinomycetota</taxon>
        <taxon>Actinomycetes</taxon>
        <taxon>Propionibacteriales</taxon>
        <taxon>Propionibacteriaceae</taxon>
        <taxon>Propioniciclava</taxon>
    </lineage>
</organism>
<feature type="region of interest" description="Disordered" evidence="1">
    <location>
        <begin position="429"/>
        <end position="452"/>
    </location>
</feature>
<evidence type="ECO:0000313" key="3">
    <source>
        <dbReference type="EMBL" id="RXW31506.1"/>
    </source>
</evidence>
<protein>
    <submittedName>
        <fullName evidence="3">Uncharacterized protein</fullName>
    </submittedName>
</protein>
<evidence type="ECO:0000313" key="4">
    <source>
        <dbReference type="Proteomes" id="UP000290624"/>
    </source>
</evidence>
<dbReference type="Proteomes" id="UP000290624">
    <property type="component" value="Unassembled WGS sequence"/>
</dbReference>
<feature type="compositionally biased region" description="Pro residues" evidence="1">
    <location>
        <begin position="65"/>
        <end position="79"/>
    </location>
</feature>
<feature type="region of interest" description="Disordered" evidence="1">
    <location>
        <begin position="51"/>
        <end position="92"/>
    </location>
</feature>
<keyword evidence="4" id="KW-1185">Reference proteome</keyword>
<dbReference type="EMBL" id="PPCV01000008">
    <property type="protein sequence ID" value="RXW31506.1"/>
    <property type="molecule type" value="Genomic_DNA"/>
</dbReference>
<name>A0A4Q2EFY0_9ACTN</name>
<keyword evidence="2" id="KW-0732">Signal</keyword>
<dbReference type="AlphaFoldDB" id="A0A4Q2EFY0"/>
<evidence type="ECO:0000256" key="1">
    <source>
        <dbReference type="SAM" id="MobiDB-lite"/>
    </source>
</evidence>
<feature type="chain" id="PRO_5039717410" evidence="2">
    <location>
        <begin position="21"/>
        <end position="738"/>
    </location>
</feature>
<sequence>MGYIAIALIAALVCSSVVTTVPMARVTATVRCAVDSIVNLKWMMDGCVDAARTGNPGQPTTPGNPTTPPGGTPSTPPDPNGGHPPTSCDDPVYGPYNALPDRIVGQSKSVNHVTTDANPRMVRFDCVWYYIPTDCGAPPSGWSEGLTPNAGVDIAPFRSCVTSGRGEATPKESDNPECSNTMPAGMQPGQADGARVQIGCAIYVVPQECSAQWSSYVDADSGAGHLSGAAPTVTAGVDLAKCILNTYNKLEADCAVWSQGNTATKTTQILFWKWSKSDGMVVEKLGDGRYKVTLAHGKGKGAGIEFNLSAGNATASAGLWGMSGVDQTDVYEFANETDAQAWLDWYKEYDAADKTVADLDRKYGCYSKKTCTSKRDSGPTCMRYGMCDNGHINYPESARTLRDLQQREPDHKRASQGWADTTEVTVDLSVGAKSGKGKGEGEKSGATPSLEASLSYSHSSKSAVSQVTRPDGSHSASWSTSSMNGIAALVSFGLASPTALEGVGKLQGNFAKEWKGGTTITATWDKDGTLTALSYRLDKEALTSVKKGISLGANYGLLGASVSLTQTDSDGTATVLENRIDFTLHPELREQYQTIADESFPGGSRGALDGNHVRFSVQESEEQLESLQEAAKQGATRSLEYEVDKSETTKEVGVTFGGLVLAKANWTTTSDERNLSSSSLEVTDVNGTRQTVDPAPKCYLPTFDKPEDYYPGSSSNVSTSSHPYDQGYDFSHSTTPID</sequence>
<feature type="compositionally biased region" description="Polar residues" evidence="1">
    <location>
        <begin position="712"/>
        <end position="723"/>
    </location>
</feature>
<feature type="compositionally biased region" description="Polar residues" evidence="1">
    <location>
        <begin position="670"/>
        <end position="691"/>
    </location>
</feature>
<feature type="signal peptide" evidence="2">
    <location>
        <begin position="1"/>
        <end position="20"/>
    </location>
</feature>
<evidence type="ECO:0000256" key="2">
    <source>
        <dbReference type="SAM" id="SignalP"/>
    </source>
</evidence>